<dbReference type="STRING" id="3750.A0A498HI12"/>
<evidence type="ECO:0000313" key="5">
    <source>
        <dbReference type="EMBL" id="RXH70629.1"/>
    </source>
</evidence>
<keyword evidence="3" id="KW-0519">Myristate</keyword>
<protein>
    <recommendedName>
        <fullName evidence="2">Dymeclin</fullName>
    </recommendedName>
</protein>
<dbReference type="AlphaFoldDB" id="A0A498HI12"/>
<keyword evidence="4" id="KW-0449">Lipoprotein</keyword>
<evidence type="ECO:0000256" key="2">
    <source>
        <dbReference type="ARBA" id="ARBA00015736"/>
    </source>
</evidence>
<dbReference type="EMBL" id="RDQH01000342">
    <property type="protein sequence ID" value="RXH70629.1"/>
    <property type="molecule type" value="Genomic_DNA"/>
</dbReference>
<dbReference type="PANTHER" id="PTHR12895:SF9">
    <property type="entry name" value="DYMECLIN"/>
    <property type="match status" value="1"/>
</dbReference>
<comment type="similarity">
    <text evidence="1">Belongs to the dymeclin family.</text>
</comment>
<dbReference type="InterPro" id="IPR019142">
    <property type="entry name" value="Dymeclin"/>
</dbReference>
<dbReference type="Pfam" id="PF09742">
    <property type="entry name" value="Dymeclin"/>
    <property type="match status" value="1"/>
</dbReference>
<keyword evidence="6" id="KW-1185">Reference proteome</keyword>
<name>A0A498HI12_MALDO</name>
<reference evidence="5 6" key="1">
    <citation type="submission" date="2018-10" db="EMBL/GenBank/DDBJ databases">
        <title>A high-quality apple genome assembly.</title>
        <authorList>
            <person name="Hu J."/>
        </authorList>
    </citation>
    <scope>NUCLEOTIDE SEQUENCE [LARGE SCALE GENOMIC DNA]</scope>
    <source>
        <strain evidence="6">cv. HFTH1</strain>
        <tissue evidence="5">Young leaf</tissue>
    </source>
</reference>
<accession>A0A498HI12</accession>
<comment type="caution">
    <text evidence="5">The sequence shown here is derived from an EMBL/GenBank/DDBJ whole genome shotgun (WGS) entry which is preliminary data.</text>
</comment>
<evidence type="ECO:0000313" key="6">
    <source>
        <dbReference type="Proteomes" id="UP000290289"/>
    </source>
</evidence>
<evidence type="ECO:0000256" key="4">
    <source>
        <dbReference type="ARBA" id="ARBA00023288"/>
    </source>
</evidence>
<dbReference type="PANTHER" id="PTHR12895">
    <property type="entry name" value="DYMECLIN"/>
    <property type="match status" value="1"/>
</dbReference>
<dbReference type="Proteomes" id="UP000290289">
    <property type="component" value="Chromosome 16"/>
</dbReference>
<evidence type="ECO:0000256" key="3">
    <source>
        <dbReference type="ARBA" id="ARBA00022707"/>
    </source>
</evidence>
<gene>
    <name evidence="5" type="ORF">DVH24_013375</name>
</gene>
<evidence type="ECO:0000256" key="1">
    <source>
        <dbReference type="ARBA" id="ARBA00010603"/>
    </source>
</evidence>
<dbReference type="GO" id="GO:0005794">
    <property type="term" value="C:Golgi apparatus"/>
    <property type="evidence" value="ECO:0007669"/>
    <property type="project" value="TreeGrafter"/>
</dbReference>
<dbReference type="GO" id="GO:0007030">
    <property type="term" value="P:Golgi organization"/>
    <property type="evidence" value="ECO:0007669"/>
    <property type="project" value="TreeGrafter"/>
</dbReference>
<organism evidence="5 6">
    <name type="scientific">Malus domestica</name>
    <name type="common">Apple</name>
    <name type="synonym">Pyrus malus</name>
    <dbReference type="NCBI Taxonomy" id="3750"/>
    <lineage>
        <taxon>Eukaryota</taxon>
        <taxon>Viridiplantae</taxon>
        <taxon>Streptophyta</taxon>
        <taxon>Embryophyta</taxon>
        <taxon>Tracheophyta</taxon>
        <taxon>Spermatophyta</taxon>
        <taxon>Magnoliopsida</taxon>
        <taxon>eudicotyledons</taxon>
        <taxon>Gunneridae</taxon>
        <taxon>Pentapetalae</taxon>
        <taxon>rosids</taxon>
        <taxon>fabids</taxon>
        <taxon>Rosales</taxon>
        <taxon>Rosaceae</taxon>
        <taxon>Amygdaloideae</taxon>
        <taxon>Maleae</taxon>
        <taxon>Malus</taxon>
    </lineage>
</organism>
<sequence>MGAVPSTPRWGSRSSFAARPLDTAEYLITTFIGDESFPISSDFWNKLLEFPLNLQWQPDRVHQACQTLAQNNHHTRHLAKILIHMAWCLQESISTSSSAPCLVYMKAVNAMYISSIFLKYFIENAKDEKIEELHLSLDESEPMPTDISEDLNIQEFVMHSVLSFIGSIDVSPDTYLLHLELLNFMLVAMSTQLLSGPSPGLEDVNPFIDAAMSQESSLVLLVVRRLLLSYITGPSISLNTSSYSVYSEGSQPGVLQRVGSAAANFMLLPFKILVSSSGEGSRSLLADSSLHVLLILIHYRKCVVGNEPITDKSNDTTASDSLLKGSTHFSDNPYCKVLEHATDVEFDRADTEGNAHIGPVLRLPFASLFDAFGMYLADEAAALLLYSLLQGNAAFLEYVLVRTDLDTLLMPILEALYNAPKRTPNQIYMLLIILLILSQDSSFNASIHKLVRIACGSQHKFFIRKAPINIVPSVPWYKERLLHQTSLGSLMVITLIRTVQYNLSKLRDVYLHTTCLATLVNMAPHVHRLSAYASQRLVSLFDMLSRKYNKLAEMRDKQMGLAKGNPFEGNGLADDTVMTAFLNLSLSPFHILLSTQLEFFQLQSTEMHIYTDFLRLVLEILNAILTYALPRNPEVVYAIMHRQEVFQPFRNHPRFSELLENIYTVLDFFNSRMDAQRTDGEWSVEKVLQVIIMNCRSWRGEGMKMFTQLRFTYEQESHPEEFFIPYLWQLKQSDYELESNDHVNGESTKQAVFLDPSMVMQMLLDDSDDECDEQINVAAVAAGTALLVAHANKRLKHGGSVAGGDRVGQEGKKLPSASGKFGEIIERVAPTAAIWDRNYEFESCCYLFLVSIDNFQIEYQTIPKLLSKYTGDTFTRPNQTRVPPFTYSVKAKATKPNMANLPFQSSASDVMIPFDLDSTLTPLKRGITDATESKILVPRNNETPPSEI</sequence>
<proteinExistence type="inferred from homology"/>